<dbReference type="Proteomes" id="UP000229263">
    <property type="component" value="Unassembled WGS sequence"/>
</dbReference>
<sequence>MGANSVTTYEIEPDLEFWIPVPRSFPEDGWDTAEQWAQDLAESAIPDDLELRKVYEQLAMEVANNQIAEAEHTLWYSPEDGHALGTAHLIVLDDDPALSLEELAKPDYESAAPVQMSEYHSESLGQIIQLASVIALDGQQEGNGSAVLPAIGHVRTVARGHGLLFLLEAFDSDLSTLNFMMDPMIDLFDAVSFGNVDHESELGTV</sequence>
<organism evidence="1 2">
    <name type="scientific">Glutamicibacter mysorens</name>
    <dbReference type="NCBI Taxonomy" id="257984"/>
    <lineage>
        <taxon>Bacteria</taxon>
        <taxon>Bacillati</taxon>
        <taxon>Actinomycetota</taxon>
        <taxon>Actinomycetes</taxon>
        <taxon>Micrococcales</taxon>
        <taxon>Micrococcaceae</taxon>
        <taxon>Glutamicibacter</taxon>
    </lineage>
</organism>
<evidence type="ECO:0000313" key="2">
    <source>
        <dbReference type="Proteomes" id="UP000229263"/>
    </source>
</evidence>
<dbReference type="RefSeq" id="WP_066141873.1">
    <property type="nucleotide sequence ID" value="NZ_PGEY01000001.1"/>
</dbReference>
<protein>
    <submittedName>
        <fullName evidence="1">Uncharacterized protein</fullName>
    </submittedName>
</protein>
<gene>
    <name evidence="1" type="ORF">ATK23_2242</name>
</gene>
<name>A0ABX4N3C4_9MICC</name>
<keyword evidence="2" id="KW-1185">Reference proteome</keyword>
<accession>A0ABX4N3C4</accession>
<proteinExistence type="predicted"/>
<dbReference type="EMBL" id="PGEY01000001">
    <property type="protein sequence ID" value="PJJ44991.1"/>
    <property type="molecule type" value="Genomic_DNA"/>
</dbReference>
<reference evidence="1 2" key="1">
    <citation type="submission" date="2017-11" db="EMBL/GenBank/DDBJ databases">
        <title>Sequencing the genomes of 1000 actinobacteria strains.</title>
        <authorList>
            <person name="Klenk H.-P."/>
        </authorList>
    </citation>
    <scope>NUCLEOTIDE SEQUENCE [LARGE SCALE GENOMIC DNA]</scope>
    <source>
        <strain evidence="1 2">DSM 12798</strain>
    </source>
</reference>
<comment type="caution">
    <text evidence="1">The sequence shown here is derived from an EMBL/GenBank/DDBJ whole genome shotgun (WGS) entry which is preliminary data.</text>
</comment>
<evidence type="ECO:0000313" key="1">
    <source>
        <dbReference type="EMBL" id="PJJ44991.1"/>
    </source>
</evidence>